<dbReference type="EMBL" id="JWIN03000016">
    <property type="protein sequence ID" value="KAB1266613.1"/>
    <property type="molecule type" value="Genomic_DNA"/>
</dbReference>
<dbReference type="PANTHER" id="PTHR24408:SF31">
    <property type="entry name" value="E4F TRANSCRIPTION FACTOR 1"/>
    <property type="match status" value="1"/>
</dbReference>
<feature type="region of interest" description="Disordered" evidence="6">
    <location>
        <begin position="548"/>
        <end position="571"/>
    </location>
</feature>
<feature type="region of interest" description="Disordered" evidence="6">
    <location>
        <begin position="406"/>
        <end position="432"/>
    </location>
</feature>
<dbReference type="PROSITE" id="PS00028">
    <property type="entry name" value="ZINC_FINGER_C2H2_1"/>
    <property type="match status" value="3"/>
</dbReference>
<keyword evidence="4" id="KW-0862">Zinc</keyword>
<dbReference type="Proteomes" id="UP000299084">
    <property type="component" value="Unassembled WGS sequence"/>
</dbReference>
<dbReference type="PANTHER" id="PTHR24408">
    <property type="entry name" value="ZINC FINGER PROTEIN"/>
    <property type="match status" value="1"/>
</dbReference>
<dbReference type="InterPro" id="IPR036236">
    <property type="entry name" value="Znf_C2H2_sf"/>
</dbReference>
<dbReference type="STRING" id="9838.ENSCDRP00005010656"/>
<dbReference type="GO" id="GO:0005634">
    <property type="term" value="C:nucleus"/>
    <property type="evidence" value="ECO:0007669"/>
    <property type="project" value="TreeGrafter"/>
</dbReference>
<feature type="chain" id="PRO_5024312731" evidence="7">
    <location>
        <begin position="19"/>
        <end position="661"/>
    </location>
</feature>
<proteinExistence type="predicted"/>
<feature type="domain" description="C2H2-type" evidence="8">
    <location>
        <begin position="29"/>
        <end position="52"/>
    </location>
</feature>
<feature type="compositionally biased region" description="Low complexity" evidence="6">
    <location>
        <begin position="149"/>
        <end position="170"/>
    </location>
</feature>
<evidence type="ECO:0000256" key="5">
    <source>
        <dbReference type="PROSITE-ProRule" id="PRU00042"/>
    </source>
</evidence>
<evidence type="ECO:0000259" key="8">
    <source>
        <dbReference type="PROSITE" id="PS50157"/>
    </source>
</evidence>
<dbReference type="GO" id="GO:0043565">
    <property type="term" value="F:sequence-specific DNA binding"/>
    <property type="evidence" value="ECO:0007669"/>
    <property type="project" value="TreeGrafter"/>
</dbReference>
<feature type="compositionally biased region" description="Gly residues" evidence="6">
    <location>
        <begin position="551"/>
        <end position="569"/>
    </location>
</feature>
<keyword evidence="7" id="KW-0732">Signal</keyword>
<reference evidence="9 10" key="1">
    <citation type="journal article" date="2019" name="Mol. Ecol. Resour.">
        <title>Improving Illumina assemblies with Hi-C and long reads: an example with the North African dromedary.</title>
        <authorList>
            <person name="Elbers J.P."/>
            <person name="Rogers M.F."/>
            <person name="Perelman P.L."/>
            <person name="Proskuryakova A.A."/>
            <person name="Serdyukova N.A."/>
            <person name="Johnson W.E."/>
            <person name="Horin P."/>
            <person name="Corander J."/>
            <person name="Murphy D."/>
            <person name="Burger P.A."/>
        </authorList>
    </citation>
    <scope>NUCLEOTIDE SEQUENCE [LARGE SCALE GENOMIC DNA]</scope>
    <source>
        <strain evidence="9">Drom800</strain>
        <tissue evidence="9">Blood</tissue>
    </source>
</reference>
<accession>A0A5N4D653</accession>
<evidence type="ECO:0000256" key="2">
    <source>
        <dbReference type="ARBA" id="ARBA00022737"/>
    </source>
</evidence>
<feature type="region of interest" description="Disordered" evidence="6">
    <location>
        <begin position="450"/>
        <end position="520"/>
    </location>
</feature>
<feature type="signal peptide" evidence="7">
    <location>
        <begin position="1"/>
        <end position="18"/>
    </location>
</feature>
<sequence>MWEAEALASELLTQVALSLPCSLLSWPRYQCIFCWETFVTYYNLKTHQRAFHGISPGLLASEKTPNGGYKPKLNTLKLYRLLPMRAAKRPYKTYSQGAPEAPLSPSLNTPAPAAMPTSPPPGPPPAPEPGPPPSVITFAHPAPSVIVHGGSSSAGAGSGPASTGGAQAASVITYTAPPRPPKKREYPPPPPEPAATLTSPATAGSPATAAGPATAAEEAKGRNPRAARTLTYTAKPAGGIGGGGGPPAGPGRGPSQLQAPPPLCQITVRIGEEAIVKRRISETDLRPGELSGEEMEESEEDDEEEDDEEEEEDEEEDEEEELKAGGEDQLWRPYYSYKPKRKAGAAGPGSSGGSGMPRGRRPPRWKQKLERRSWEETPAAEGPAGHARGERRHRCGDCAQTFATLRKLRKHQEAHSGGSHNSRAGRKPSTRFTCPHCAKVCKTAAALSRHGQRHAAERPGGTPTPVIAYSKGSAGTRPGDVKEEAPQEMQVSSSSGEAGGGSAAAEEASETASLQDPVISGGEEPSVVAGGGAYAYPPVQEFPLALIGSGRESGSGRGKPGSEGPLGAGEGDRLEGMGAAKVTFYPEPYPLVYGPQLLAAYPYNFSNLAALPVALNMVLPDEKGGGALPFLPGVFGYAVNPQAAPPTPQLHPRPLSSTIAP</sequence>
<dbReference type="SUPFAM" id="SSF57667">
    <property type="entry name" value="beta-beta-alpha zinc fingers"/>
    <property type="match status" value="1"/>
</dbReference>
<keyword evidence="1" id="KW-0479">Metal-binding</keyword>
<evidence type="ECO:0000256" key="4">
    <source>
        <dbReference type="ARBA" id="ARBA00022833"/>
    </source>
</evidence>
<dbReference type="FunFam" id="3.30.160.60:FF:001641">
    <property type="entry name" value="Zinc finger and BTB domain containing 4"/>
    <property type="match status" value="1"/>
</dbReference>
<gene>
    <name evidence="9" type="ORF">Cadr_000018673</name>
</gene>
<evidence type="ECO:0000313" key="10">
    <source>
        <dbReference type="Proteomes" id="UP000299084"/>
    </source>
</evidence>
<dbReference type="AlphaFoldDB" id="A0A5N4D653"/>
<dbReference type="InterPro" id="IPR013087">
    <property type="entry name" value="Znf_C2H2_type"/>
</dbReference>
<feature type="region of interest" description="Disordered" evidence="6">
    <location>
        <begin position="92"/>
        <end position="394"/>
    </location>
</feature>
<evidence type="ECO:0000256" key="6">
    <source>
        <dbReference type="SAM" id="MobiDB-lite"/>
    </source>
</evidence>
<feature type="compositionally biased region" description="Pro residues" evidence="6">
    <location>
        <begin position="117"/>
        <end position="134"/>
    </location>
</feature>
<keyword evidence="3 5" id="KW-0863">Zinc-finger</keyword>
<dbReference type="FunFam" id="3.30.160.60:FF:000437">
    <property type="entry name" value="zinc finger and BTB domain-containing protein 38"/>
    <property type="match status" value="1"/>
</dbReference>
<feature type="compositionally biased region" description="Basic and acidic residues" evidence="6">
    <location>
        <begin position="270"/>
        <end position="287"/>
    </location>
</feature>
<dbReference type="PROSITE" id="PS50157">
    <property type="entry name" value="ZINC_FINGER_C2H2_2"/>
    <property type="match status" value="3"/>
</dbReference>
<dbReference type="GO" id="GO:0000981">
    <property type="term" value="F:DNA-binding transcription factor activity, RNA polymerase II-specific"/>
    <property type="evidence" value="ECO:0007669"/>
    <property type="project" value="TreeGrafter"/>
</dbReference>
<organism evidence="9 10">
    <name type="scientific">Camelus dromedarius</name>
    <name type="common">Dromedary</name>
    <name type="synonym">Arabian camel</name>
    <dbReference type="NCBI Taxonomy" id="9838"/>
    <lineage>
        <taxon>Eukaryota</taxon>
        <taxon>Metazoa</taxon>
        <taxon>Chordata</taxon>
        <taxon>Craniata</taxon>
        <taxon>Vertebrata</taxon>
        <taxon>Euteleostomi</taxon>
        <taxon>Mammalia</taxon>
        <taxon>Eutheria</taxon>
        <taxon>Laurasiatheria</taxon>
        <taxon>Artiodactyla</taxon>
        <taxon>Tylopoda</taxon>
        <taxon>Camelidae</taxon>
        <taxon>Camelus</taxon>
    </lineage>
</organism>
<dbReference type="Pfam" id="PF00096">
    <property type="entry name" value="zf-C2H2"/>
    <property type="match status" value="1"/>
</dbReference>
<comment type="caution">
    <text evidence="9">The sequence shown here is derived from an EMBL/GenBank/DDBJ whole genome shotgun (WGS) entry which is preliminary data.</text>
</comment>
<keyword evidence="2" id="KW-0677">Repeat</keyword>
<feature type="region of interest" description="Disordered" evidence="6">
    <location>
        <begin position="642"/>
        <end position="661"/>
    </location>
</feature>
<keyword evidence="10" id="KW-1185">Reference proteome</keyword>
<feature type="domain" description="C2H2-type" evidence="8">
    <location>
        <begin position="393"/>
        <end position="420"/>
    </location>
</feature>
<evidence type="ECO:0000256" key="1">
    <source>
        <dbReference type="ARBA" id="ARBA00022723"/>
    </source>
</evidence>
<dbReference type="Gene3D" id="3.30.160.60">
    <property type="entry name" value="Classic Zinc Finger"/>
    <property type="match status" value="2"/>
</dbReference>
<evidence type="ECO:0000256" key="7">
    <source>
        <dbReference type="SAM" id="SignalP"/>
    </source>
</evidence>
<feature type="compositionally biased region" description="Low complexity" evidence="6">
    <location>
        <begin position="503"/>
        <end position="513"/>
    </location>
</feature>
<feature type="compositionally biased region" description="Gly residues" evidence="6">
    <location>
        <begin position="238"/>
        <end position="252"/>
    </location>
</feature>
<feature type="domain" description="C2H2-type" evidence="8">
    <location>
        <begin position="432"/>
        <end position="459"/>
    </location>
</feature>
<name>A0A5N4D653_CAMDR</name>
<feature type="compositionally biased region" description="Low complexity" evidence="6">
    <location>
        <begin position="194"/>
        <end position="216"/>
    </location>
</feature>
<dbReference type="SMART" id="SM00355">
    <property type="entry name" value="ZnF_C2H2"/>
    <property type="match status" value="3"/>
</dbReference>
<feature type="compositionally biased region" description="Gly residues" evidence="6">
    <location>
        <begin position="346"/>
        <end position="356"/>
    </location>
</feature>
<evidence type="ECO:0000313" key="9">
    <source>
        <dbReference type="EMBL" id="KAB1266613.1"/>
    </source>
</evidence>
<feature type="compositionally biased region" description="Acidic residues" evidence="6">
    <location>
        <begin position="291"/>
        <end position="321"/>
    </location>
</feature>
<evidence type="ECO:0000256" key="3">
    <source>
        <dbReference type="ARBA" id="ARBA00022771"/>
    </source>
</evidence>
<dbReference type="GO" id="GO:0008270">
    <property type="term" value="F:zinc ion binding"/>
    <property type="evidence" value="ECO:0007669"/>
    <property type="project" value="UniProtKB-KW"/>
</dbReference>
<protein>
    <submittedName>
        <fullName evidence="9">Zinc finger and BTB domain-containing protein 4</fullName>
    </submittedName>
</protein>